<dbReference type="PANTHER" id="PTHR46512:SF10">
    <property type="entry name" value="FK506-BINDING PROTEIN-LIKE"/>
    <property type="match status" value="1"/>
</dbReference>
<evidence type="ECO:0000256" key="1">
    <source>
        <dbReference type="PROSITE-ProRule" id="PRU00339"/>
    </source>
</evidence>
<keyword evidence="1" id="KW-0802">TPR repeat</keyword>
<name>A0A6J2K757_BOMMA</name>
<dbReference type="RefSeq" id="XP_028037453.1">
    <property type="nucleotide sequence ID" value="XM_028181652.1"/>
</dbReference>
<dbReference type="Proteomes" id="UP000504629">
    <property type="component" value="Unplaced"/>
</dbReference>
<dbReference type="OrthoDB" id="433738at2759"/>
<dbReference type="Gene3D" id="1.25.40.10">
    <property type="entry name" value="Tetratricopeptide repeat domain"/>
    <property type="match status" value="1"/>
</dbReference>
<gene>
    <name evidence="3" type="primary">LOC114248418</name>
</gene>
<dbReference type="Pfam" id="PF00515">
    <property type="entry name" value="TPR_1"/>
    <property type="match status" value="1"/>
</dbReference>
<dbReference type="SUPFAM" id="SSF48452">
    <property type="entry name" value="TPR-like"/>
    <property type="match status" value="1"/>
</dbReference>
<dbReference type="InterPro" id="IPR011990">
    <property type="entry name" value="TPR-like_helical_dom_sf"/>
</dbReference>
<keyword evidence="2" id="KW-1185">Reference proteome</keyword>
<accession>A0A6J2K757</accession>
<dbReference type="AlphaFoldDB" id="A0A6J2K757"/>
<dbReference type="GeneID" id="114248418"/>
<sequence>MLEEVIVSSRPDRVIRKKLKNPGDYTIVPYEDSRCKIKITNLACTNHLGKCEIEPESKVFSTNFDGNVLIGDSDFFIDKDFELILQQMCSGETCEVNMVYRDGSGELVKEISCDVELKEVTEEQLISDWSWERLMEASIHHKEKGVELVKEKRILDAFRRFSKALKMVVAIEPIDPEIIDEEKAVAITDLKVKLYNNLAHCQLQYNEYEAALDLCNRAIKYDPENVKALYRRSLAYTGLEMYVEAWADIQRVLQITPAEKAAVQQSRHLKPIIDRINEDYSSVVKKMFS</sequence>
<dbReference type="SMR" id="A0A6J2K757"/>
<evidence type="ECO:0000313" key="3">
    <source>
        <dbReference type="RefSeq" id="XP_028037453.1"/>
    </source>
</evidence>
<evidence type="ECO:0000313" key="2">
    <source>
        <dbReference type="Proteomes" id="UP000504629"/>
    </source>
</evidence>
<dbReference type="PANTHER" id="PTHR46512">
    <property type="entry name" value="PEPTIDYLPROLYL ISOMERASE"/>
    <property type="match status" value="1"/>
</dbReference>
<feature type="repeat" description="TPR" evidence="1">
    <location>
        <begin position="192"/>
        <end position="225"/>
    </location>
</feature>
<dbReference type="InterPro" id="IPR019734">
    <property type="entry name" value="TPR_rpt"/>
</dbReference>
<proteinExistence type="predicted"/>
<protein>
    <submittedName>
        <fullName evidence="3">Peptidyl-prolyl cis-trans isomerase D-like</fullName>
    </submittedName>
</protein>
<dbReference type="InterPro" id="IPR050754">
    <property type="entry name" value="FKBP4/5/8-like"/>
</dbReference>
<dbReference type="SMART" id="SM00028">
    <property type="entry name" value="TPR"/>
    <property type="match status" value="2"/>
</dbReference>
<dbReference type="KEGG" id="bman:114248418"/>
<reference evidence="3" key="1">
    <citation type="submission" date="2025-08" db="UniProtKB">
        <authorList>
            <consortium name="RefSeq"/>
        </authorList>
    </citation>
    <scope>IDENTIFICATION</scope>
    <source>
        <tissue evidence="3">Silk gland</tissue>
    </source>
</reference>
<dbReference type="PROSITE" id="PS50005">
    <property type="entry name" value="TPR"/>
    <property type="match status" value="1"/>
</dbReference>
<organism evidence="2 3">
    <name type="scientific">Bombyx mandarina</name>
    <name type="common">Wild silk moth</name>
    <name type="synonym">Wild silkworm</name>
    <dbReference type="NCBI Taxonomy" id="7092"/>
    <lineage>
        <taxon>Eukaryota</taxon>
        <taxon>Metazoa</taxon>
        <taxon>Ecdysozoa</taxon>
        <taxon>Arthropoda</taxon>
        <taxon>Hexapoda</taxon>
        <taxon>Insecta</taxon>
        <taxon>Pterygota</taxon>
        <taxon>Neoptera</taxon>
        <taxon>Endopterygota</taxon>
        <taxon>Lepidoptera</taxon>
        <taxon>Glossata</taxon>
        <taxon>Ditrysia</taxon>
        <taxon>Bombycoidea</taxon>
        <taxon>Bombycidae</taxon>
        <taxon>Bombycinae</taxon>
        <taxon>Bombyx</taxon>
    </lineage>
</organism>